<dbReference type="InterPro" id="IPR051052">
    <property type="entry name" value="Diverse_substrate_MTase"/>
</dbReference>
<keyword evidence="2" id="KW-0808">Transferase</keyword>
<dbReference type="EMBL" id="CP119940">
    <property type="protein sequence ID" value="WFD04205.1"/>
    <property type="molecule type" value="Genomic_DNA"/>
</dbReference>
<dbReference type="CDD" id="cd02440">
    <property type="entry name" value="AdoMet_MTases"/>
    <property type="match status" value="1"/>
</dbReference>
<organism evidence="3 4">
    <name type="scientific">Malassezia obtusa</name>
    <dbReference type="NCBI Taxonomy" id="76774"/>
    <lineage>
        <taxon>Eukaryota</taxon>
        <taxon>Fungi</taxon>
        <taxon>Dikarya</taxon>
        <taxon>Basidiomycota</taxon>
        <taxon>Ustilaginomycotina</taxon>
        <taxon>Malasseziomycetes</taxon>
        <taxon>Malasseziales</taxon>
        <taxon>Malasseziaceae</taxon>
        <taxon>Malassezia</taxon>
    </lineage>
</organism>
<sequence length="302" mass="32917">MSHGAARRMVHSVARRGFDSSSANGLYDRARPSYPVEVIDAILDAPKATRPLRIAEVGAGTGIATRLLLEGGARHGGIARLDAFDPSDGMLQHLRASLFGASGARGVVDALKERGQLARDAAVRAEEGAFDSFDAGADNDLVVIAQAWHWCPDFDKALAHIAHALRPGGVLALLWNLEDREGAAWTAQLRDLYEQYEDGAPQYRHMRWMQMVDTPSFAAHFAPLEPVHQRRTLPTTLDGVIDRMLSKSYISVLPDDEKARLVARARAIFAAPDAATGRKWLDQASGVFAYPYGTGKRDDGIH</sequence>
<dbReference type="Proteomes" id="UP001214603">
    <property type="component" value="Chromosome 7"/>
</dbReference>
<name>A0AAF0ISZ4_9BASI</name>
<keyword evidence="4" id="KW-1185">Reference proteome</keyword>
<dbReference type="GO" id="GO:0008168">
    <property type="term" value="F:methyltransferase activity"/>
    <property type="evidence" value="ECO:0007669"/>
    <property type="project" value="UniProtKB-KW"/>
</dbReference>
<dbReference type="InterPro" id="IPR029063">
    <property type="entry name" value="SAM-dependent_MTases_sf"/>
</dbReference>
<protein>
    <recommendedName>
        <fullName evidence="5">S-adenosyl-L-methionine-dependent methyltransferase</fullName>
    </recommendedName>
</protein>
<evidence type="ECO:0008006" key="5">
    <source>
        <dbReference type="Google" id="ProtNLM"/>
    </source>
</evidence>
<keyword evidence="1" id="KW-0489">Methyltransferase</keyword>
<dbReference type="PANTHER" id="PTHR44942:SF4">
    <property type="entry name" value="METHYLTRANSFERASE TYPE 11 DOMAIN-CONTAINING PROTEIN"/>
    <property type="match status" value="1"/>
</dbReference>
<dbReference type="Gene3D" id="3.40.50.150">
    <property type="entry name" value="Vaccinia Virus protein VP39"/>
    <property type="match status" value="1"/>
</dbReference>
<proteinExistence type="predicted"/>
<gene>
    <name evidence="3" type="ORF">MOBT1_002910</name>
</gene>
<dbReference type="AlphaFoldDB" id="A0AAF0ISZ4"/>
<evidence type="ECO:0000313" key="4">
    <source>
        <dbReference type="Proteomes" id="UP001214603"/>
    </source>
</evidence>
<reference evidence="3" key="1">
    <citation type="submission" date="2023-03" db="EMBL/GenBank/DDBJ databases">
        <title>Mating type loci evolution in Malassezia.</title>
        <authorList>
            <person name="Coelho M.A."/>
        </authorList>
    </citation>
    <scope>NUCLEOTIDE SEQUENCE</scope>
    <source>
        <strain evidence="3">CBS 7876</strain>
    </source>
</reference>
<dbReference type="SUPFAM" id="SSF53335">
    <property type="entry name" value="S-adenosyl-L-methionine-dependent methyltransferases"/>
    <property type="match status" value="1"/>
</dbReference>
<evidence type="ECO:0000256" key="2">
    <source>
        <dbReference type="ARBA" id="ARBA00022679"/>
    </source>
</evidence>
<dbReference type="GO" id="GO:0032259">
    <property type="term" value="P:methylation"/>
    <property type="evidence" value="ECO:0007669"/>
    <property type="project" value="UniProtKB-KW"/>
</dbReference>
<dbReference type="PANTHER" id="PTHR44942">
    <property type="entry name" value="METHYLTRANSF_11 DOMAIN-CONTAINING PROTEIN"/>
    <property type="match status" value="1"/>
</dbReference>
<evidence type="ECO:0000256" key="1">
    <source>
        <dbReference type="ARBA" id="ARBA00022603"/>
    </source>
</evidence>
<accession>A0AAF0ISZ4</accession>
<evidence type="ECO:0000313" key="3">
    <source>
        <dbReference type="EMBL" id="WFD04205.1"/>
    </source>
</evidence>
<dbReference type="Pfam" id="PF13489">
    <property type="entry name" value="Methyltransf_23"/>
    <property type="match status" value="1"/>
</dbReference>